<dbReference type="SMART" id="SM00320">
    <property type="entry name" value="WD40"/>
    <property type="match status" value="12"/>
</dbReference>
<dbReference type="Pfam" id="PF00400">
    <property type="entry name" value="WD40"/>
    <property type="match status" value="11"/>
</dbReference>
<dbReference type="PROSITE" id="PS50294">
    <property type="entry name" value="WD_REPEATS_REGION"/>
    <property type="match status" value="11"/>
</dbReference>
<organism evidence="5 6">
    <name type="scientific">Paraphaeosphaeria sporulosa</name>
    <dbReference type="NCBI Taxonomy" id="1460663"/>
    <lineage>
        <taxon>Eukaryota</taxon>
        <taxon>Fungi</taxon>
        <taxon>Dikarya</taxon>
        <taxon>Ascomycota</taxon>
        <taxon>Pezizomycotina</taxon>
        <taxon>Dothideomycetes</taxon>
        <taxon>Pleosporomycetidae</taxon>
        <taxon>Pleosporales</taxon>
        <taxon>Massarineae</taxon>
        <taxon>Didymosphaeriaceae</taxon>
        <taxon>Paraphaeosphaeria</taxon>
    </lineage>
</organism>
<reference evidence="5 6" key="1">
    <citation type="submission" date="2016-05" db="EMBL/GenBank/DDBJ databases">
        <title>Comparative analysis of secretome profiles of manganese(II)-oxidizing ascomycete fungi.</title>
        <authorList>
            <consortium name="DOE Joint Genome Institute"/>
            <person name="Zeiner C.A."/>
            <person name="Purvine S.O."/>
            <person name="Zink E.M."/>
            <person name="Wu S."/>
            <person name="Pasa-Tolic L."/>
            <person name="Chaput D.L."/>
            <person name="Haridas S."/>
            <person name="Grigoriev I.V."/>
            <person name="Santelli C.M."/>
            <person name="Hansel C.M."/>
        </authorList>
    </citation>
    <scope>NUCLEOTIDE SEQUENCE [LARGE SCALE GENOMIC DNA]</scope>
    <source>
        <strain evidence="5 6">AP3s5-JAC2a</strain>
    </source>
</reference>
<feature type="repeat" description="WD" evidence="3">
    <location>
        <begin position="889"/>
        <end position="930"/>
    </location>
</feature>
<evidence type="ECO:0000259" key="4">
    <source>
        <dbReference type="Pfam" id="PF24883"/>
    </source>
</evidence>
<dbReference type="PANTHER" id="PTHR19848:SF8">
    <property type="entry name" value="F-BOX AND WD REPEAT DOMAIN CONTAINING 7"/>
    <property type="match status" value="1"/>
</dbReference>
<dbReference type="SUPFAM" id="SSF50978">
    <property type="entry name" value="WD40 repeat-like"/>
    <property type="match status" value="2"/>
</dbReference>
<dbReference type="EMBL" id="KV441549">
    <property type="protein sequence ID" value="OAG10550.1"/>
    <property type="molecule type" value="Genomic_DNA"/>
</dbReference>
<dbReference type="SUPFAM" id="SSF52540">
    <property type="entry name" value="P-loop containing nucleoside triphosphate hydrolases"/>
    <property type="match status" value="1"/>
</dbReference>
<dbReference type="PRINTS" id="PR00320">
    <property type="entry name" value="GPROTEINBRPT"/>
</dbReference>
<feature type="repeat" description="WD" evidence="3">
    <location>
        <begin position="931"/>
        <end position="972"/>
    </location>
</feature>
<evidence type="ECO:0000313" key="5">
    <source>
        <dbReference type="EMBL" id="OAG10550.1"/>
    </source>
</evidence>
<accession>A0A177CUJ3</accession>
<dbReference type="Pfam" id="PF24883">
    <property type="entry name" value="NPHP3_N"/>
    <property type="match status" value="1"/>
</dbReference>
<dbReference type="STRING" id="1460663.A0A177CUJ3"/>
<feature type="repeat" description="WD" evidence="3">
    <location>
        <begin position="847"/>
        <end position="888"/>
    </location>
</feature>
<feature type="repeat" description="WD" evidence="3">
    <location>
        <begin position="1015"/>
        <end position="1056"/>
    </location>
</feature>
<evidence type="ECO:0000313" key="6">
    <source>
        <dbReference type="Proteomes" id="UP000077069"/>
    </source>
</evidence>
<dbReference type="Gene3D" id="3.40.50.300">
    <property type="entry name" value="P-loop containing nucleotide triphosphate hydrolases"/>
    <property type="match status" value="1"/>
</dbReference>
<name>A0A177CUJ3_9PLEO</name>
<gene>
    <name evidence="5" type="ORF">CC84DRAFT_1139208</name>
</gene>
<keyword evidence="2" id="KW-0677">Repeat</keyword>
<feature type="repeat" description="WD" evidence="3">
    <location>
        <begin position="759"/>
        <end position="800"/>
    </location>
</feature>
<dbReference type="GeneID" id="28759715"/>
<dbReference type="InterPro" id="IPR001680">
    <property type="entry name" value="WD40_rpt"/>
</dbReference>
<dbReference type="OrthoDB" id="674604at2759"/>
<dbReference type="InterPro" id="IPR019775">
    <property type="entry name" value="WD40_repeat_CS"/>
</dbReference>
<dbReference type="InterPro" id="IPR036322">
    <property type="entry name" value="WD40_repeat_dom_sf"/>
</dbReference>
<dbReference type="CDD" id="cd00200">
    <property type="entry name" value="WD40"/>
    <property type="match status" value="2"/>
</dbReference>
<feature type="repeat" description="WD" evidence="3">
    <location>
        <begin position="973"/>
        <end position="1014"/>
    </location>
</feature>
<dbReference type="AlphaFoldDB" id="A0A177CUJ3"/>
<keyword evidence="6" id="KW-1185">Reference proteome</keyword>
<evidence type="ECO:0000256" key="2">
    <source>
        <dbReference type="ARBA" id="ARBA00022737"/>
    </source>
</evidence>
<dbReference type="InterPro" id="IPR020472">
    <property type="entry name" value="WD40_PAC1"/>
</dbReference>
<dbReference type="PANTHER" id="PTHR19848">
    <property type="entry name" value="WD40 REPEAT PROTEIN"/>
    <property type="match status" value="1"/>
</dbReference>
<dbReference type="InterPro" id="IPR056884">
    <property type="entry name" value="NPHP3-like_N"/>
</dbReference>
<dbReference type="InterPro" id="IPR015943">
    <property type="entry name" value="WD40/YVTN_repeat-like_dom_sf"/>
</dbReference>
<dbReference type="InParanoid" id="A0A177CUJ3"/>
<dbReference type="Gene3D" id="2.130.10.10">
    <property type="entry name" value="YVTN repeat-like/Quinoprotein amine dehydrogenase"/>
    <property type="match status" value="5"/>
</dbReference>
<evidence type="ECO:0000256" key="1">
    <source>
        <dbReference type="ARBA" id="ARBA00022574"/>
    </source>
</evidence>
<dbReference type="Proteomes" id="UP000077069">
    <property type="component" value="Unassembled WGS sequence"/>
</dbReference>
<protein>
    <submittedName>
        <fullName evidence="5">Putative WD-repeat protein</fullName>
    </submittedName>
</protein>
<sequence>MSSTTSNLAFGNAYSSVQANNFTGSVHWGHEDTFARLPYAEDAPFNSYAKRHDLPCLANTRIDLLEEIRSWADGPNQRCIFWLRGLAGTGKSTIARTVARRYHDRKLLAASFFFSRGGGDVGHAGKFVTSIAVQLADNITTCRQHIRDAVAERSNISKQSLQDQWQHLILGPLSKLHEPGPFIIVVDALDECDNDNDVQIIVRLLAEAQSLERVRVRVFLTSRPEVPIRQAFGQMADVEHRDFVLHEISPSTVNNDIKLFIETELQAVGQIWYSRAGWPDAETVMQLVQGASGLFIWAATACRFIREGRHFAARRLETILRNDSNNSTAPEKHLDQIYVTVLQSSVPAHYTDKERDEQCRMLRHVLGSMVVLLSTLSLLSLSKLLHCTGEEARRALEDLHAILSIPEGPVQPLRLHHPSFRDFLVDRKRCDDDKFWVDEKSTHEKLASCCLQLMSAPDGLRQGMCKLSNRGKLRSEIDKRDERYETYESRITTCLSPELQYACCYWADHLERGQGGIQDGDKVHDFLRKHFLHWLEAMSLIKQMGLCMRLIAILQSLVTTSSTSVASFLRDASRFALQSVSILAKAPLQIYSSALLFSPEASIVRKAFIGHMTQGVDVLSGRDADWDACRNVLEGHSERVRAVVFSPDGQLIASASNDRTVRVWETATGQCRIVMQGHLFPVKVVMFSPDGQLLASASWDKTVRVWETATGQCRSVLQGHSDWVTAVVFSPDGQLVASASDDRTVRVWETATGQCLSVLEGHLSWVRAVVFSPDGELVASASADSTVRLWETATGQCRSVLKGHLSGVRAVIFSPDGQLLASASYDETVRVWETATGHSTGQCRSVLKGHLSWVKAVVFSPDGQLLASASADRTVRVWETATGQCHSVLQGHSDYVRAIVFSPHGQLVTSASYDGTVRVWETVTGHCRSVLKGHLSGVRAVVFSPDGQLLASASYDETVRVWETATGQCRSVLQGHLECVRAVVFSPDGQLLASASWDKTVRVWETAMGQCRSVLQGHSDWVRALVFSPDGQLLASASDDRTVRVWETATGQCRSVLQGHSEWVSPVVFSPDGQLVTLASCDRTVRVWETVTGHCRSVIQGDSSWVWAVMFPPDDQTRQTNRDDISLPSSSITASAVLPTEEPSWTTVNNEWILRQNRRFLWLPPEYRNCRTAVHKNMVCLGCNSGRVTLLSLQ</sequence>
<dbReference type="RefSeq" id="XP_018040915.1">
    <property type="nucleotide sequence ID" value="XM_018176229.1"/>
</dbReference>
<evidence type="ECO:0000256" key="3">
    <source>
        <dbReference type="PROSITE-ProRule" id="PRU00221"/>
    </source>
</evidence>
<feature type="repeat" description="WD" evidence="3">
    <location>
        <begin position="633"/>
        <end position="674"/>
    </location>
</feature>
<feature type="repeat" description="WD" evidence="3">
    <location>
        <begin position="717"/>
        <end position="758"/>
    </location>
</feature>
<dbReference type="PROSITE" id="PS00678">
    <property type="entry name" value="WD_REPEATS_1"/>
    <property type="match status" value="8"/>
</dbReference>
<feature type="repeat" description="WD" evidence="3">
    <location>
        <begin position="801"/>
        <end position="842"/>
    </location>
</feature>
<keyword evidence="1 3" id="KW-0853">WD repeat</keyword>
<proteinExistence type="predicted"/>
<feature type="repeat" description="WD" evidence="3">
    <location>
        <begin position="1057"/>
        <end position="1098"/>
    </location>
</feature>
<dbReference type="InterPro" id="IPR027417">
    <property type="entry name" value="P-loop_NTPase"/>
</dbReference>
<feature type="domain" description="Nephrocystin 3-like N-terminal" evidence="4">
    <location>
        <begin position="66"/>
        <end position="223"/>
    </location>
</feature>
<dbReference type="PROSITE" id="PS50082">
    <property type="entry name" value="WD_REPEATS_2"/>
    <property type="match status" value="11"/>
</dbReference>
<feature type="repeat" description="WD" evidence="3">
    <location>
        <begin position="675"/>
        <end position="716"/>
    </location>
</feature>